<dbReference type="Proteomes" id="UP001064048">
    <property type="component" value="Chromosome 6"/>
</dbReference>
<gene>
    <name evidence="1" type="ORF">MSG28_003942</name>
</gene>
<comment type="caution">
    <text evidence="1">The sequence shown here is derived from an EMBL/GenBank/DDBJ whole genome shotgun (WGS) entry which is preliminary data.</text>
</comment>
<sequence length="455" mass="52709">MDFLDFLDLQTNDKKSDRMRSWYLYEQYKSLEKHQLDAAEKLKNRSYQERLLHRELAERRARRRLYQPAPAGLRERPDCARSRDDATHLSTTTIEDFYETFCELHDEFRTADPVSDCEESEPDAELEKAYMENFPCIDGLRNETTCTQSVNSFTEKTATFTKKSLADKLEAVQRNIAENINLQLDTVKENMLCLEKYAMSDGDKTSEEELSVESLERSSGNAEALDKGASVLDNSMFTMWTRMVSFAYQVIQLNHGNCYYDYSSQLMTAVLACDILRRGFNRMCRILQPYVSPIKLCTESDESDECVVTNSYKNAKRKKCLASKKKQEIITADGSIKVAMLIQLTLINSSVRKKFVSRRSGGNCYSDNLWRHCSKYSVGNVQHERKYRRGSEPWREMRRHSSGSSGSFWPRDLDSDGRASPCHCCCHKKVLNPMLKLVRYLDEMLKSDVHDFVDR</sequence>
<evidence type="ECO:0000313" key="2">
    <source>
        <dbReference type="Proteomes" id="UP001064048"/>
    </source>
</evidence>
<dbReference type="EMBL" id="CM046106">
    <property type="protein sequence ID" value="KAI8435683.1"/>
    <property type="molecule type" value="Genomic_DNA"/>
</dbReference>
<evidence type="ECO:0000313" key="1">
    <source>
        <dbReference type="EMBL" id="KAI8435683.1"/>
    </source>
</evidence>
<organism evidence="1 2">
    <name type="scientific">Choristoneura fumiferana</name>
    <name type="common">Spruce budworm moth</name>
    <name type="synonym">Archips fumiferana</name>
    <dbReference type="NCBI Taxonomy" id="7141"/>
    <lineage>
        <taxon>Eukaryota</taxon>
        <taxon>Metazoa</taxon>
        <taxon>Ecdysozoa</taxon>
        <taxon>Arthropoda</taxon>
        <taxon>Hexapoda</taxon>
        <taxon>Insecta</taxon>
        <taxon>Pterygota</taxon>
        <taxon>Neoptera</taxon>
        <taxon>Endopterygota</taxon>
        <taxon>Lepidoptera</taxon>
        <taxon>Glossata</taxon>
        <taxon>Ditrysia</taxon>
        <taxon>Tortricoidea</taxon>
        <taxon>Tortricidae</taxon>
        <taxon>Tortricinae</taxon>
        <taxon>Choristoneura</taxon>
    </lineage>
</organism>
<accession>A0ACC0KHB8</accession>
<name>A0ACC0KHB8_CHOFU</name>
<protein>
    <submittedName>
        <fullName evidence="1">Uncharacterized protein</fullName>
    </submittedName>
</protein>
<proteinExistence type="predicted"/>
<reference evidence="1 2" key="1">
    <citation type="journal article" date="2022" name="Genome Biol. Evol.">
        <title>The Spruce Budworm Genome: Reconstructing the Evolutionary History of Antifreeze Proteins.</title>
        <authorList>
            <person name="Beliveau C."/>
            <person name="Gagne P."/>
            <person name="Picq S."/>
            <person name="Vernygora O."/>
            <person name="Keeling C.I."/>
            <person name="Pinkney K."/>
            <person name="Doucet D."/>
            <person name="Wen F."/>
            <person name="Johnston J.S."/>
            <person name="Maaroufi H."/>
            <person name="Boyle B."/>
            <person name="Laroche J."/>
            <person name="Dewar K."/>
            <person name="Juretic N."/>
            <person name="Blackburn G."/>
            <person name="Nisole A."/>
            <person name="Brunet B."/>
            <person name="Brandao M."/>
            <person name="Lumley L."/>
            <person name="Duan J."/>
            <person name="Quan G."/>
            <person name="Lucarotti C.J."/>
            <person name="Roe A.D."/>
            <person name="Sperling F.A.H."/>
            <person name="Levesque R.C."/>
            <person name="Cusson M."/>
        </authorList>
    </citation>
    <scope>NUCLEOTIDE SEQUENCE [LARGE SCALE GENOMIC DNA]</scope>
    <source>
        <strain evidence="1">Glfc:IPQL:Cfum</strain>
    </source>
</reference>
<keyword evidence="2" id="KW-1185">Reference proteome</keyword>